<dbReference type="Proteomes" id="UP001497516">
    <property type="component" value="Chromosome 2"/>
</dbReference>
<dbReference type="AlphaFoldDB" id="A0AAV2DCE7"/>
<accession>A0AAV2DCE7</accession>
<dbReference type="Pfam" id="PF03004">
    <property type="entry name" value="Transposase_24"/>
    <property type="match status" value="1"/>
</dbReference>
<dbReference type="EMBL" id="OZ034815">
    <property type="protein sequence ID" value="CAL1371205.1"/>
    <property type="molecule type" value="Genomic_DNA"/>
</dbReference>
<organism evidence="2 3">
    <name type="scientific">Linum trigynum</name>
    <dbReference type="NCBI Taxonomy" id="586398"/>
    <lineage>
        <taxon>Eukaryota</taxon>
        <taxon>Viridiplantae</taxon>
        <taxon>Streptophyta</taxon>
        <taxon>Embryophyta</taxon>
        <taxon>Tracheophyta</taxon>
        <taxon>Spermatophyta</taxon>
        <taxon>Magnoliopsida</taxon>
        <taxon>eudicotyledons</taxon>
        <taxon>Gunneridae</taxon>
        <taxon>Pentapetalae</taxon>
        <taxon>rosids</taxon>
        <taxon>fabids</taxon>
        <taxon>Malpighiales</taxon>
        <taxon>Linaceae</taxon>
        <taxon>Linum</taxon>
    </lineage>
</organism>
<sequence>MYGFRNRVFSKHATLAERLNNPPTEIPAHIWRDMVSKWSDPNWKSTSDKNKTNREKFELTTTGGSVPMAKFRRDKKTGREPDLIETFKKFHVKKGNGEFTTPKAQTIHAKLKNKEAEKLSQGEEVNQFAIYGEIVGNQPRKHVLGMGAGVSGVDVFALPPVRATTKDCRGHIEEAWTYFARVLKCWRQVSDEDEAGNNELNDEDEDGTDDETSSP</sequence>
<reference evidence="2 3" key="1">
    <citation type="submission" date="2024-04" db="EMBL/GenBank/DDBJ databases">
        <authorList>
            <person name="Fracassetti M."/>
        </authorList>
    </citation>
    <scope>NUCLEOTIDE SEQUENCE [LARGE SCALE GENOMIC DNA]</scope>
</reference>
<evidence type="ECO:0000313" key="3">
    <source>
        <dbReference type="Proteomes" id="UP001497516"/>
    </source>
</evidence>
<gene>
    <name evidence="2" type="ORF">LTRI10_LOCUS13282</name>
</gene>
<name>A0AAV2DCE7_9ROSI</name>
<evidence type="ECO:0000313" key="2">
    <source>
        <dbReference type="EMBL" id="CAL1371205.1"/>
    </source>
</evidence>
<evidence type="ECO:0000256" key="1">
    <source>
        <dbReference type="SAM" id="MobiDB-lite"/>
    </source>
</evidence>
<feature type="region of interest" description="Disordered" evidence="1">
    <location>
        <begin position="192"/>
        <end position="215"/>
    </location>
</feature>
<dbReference type="InterPro" id="IPR004252">
    <property type="entry name" value="Probable_transposase_24"/>
</dbReference>
<keyword evidence="3" id="KW-1185">Reference proteome</keyword>
<protein>
    <submittedName>
        <fullName evidence="2">Uncharacterized protein</fullName>
    </submittedName>
</protein>
<proteinExistence type="predicted"/>